<feature type="compositionally biased region" description="Pro residues" evidence="1">
    <location>
        <begin position="268"/>
        <end position="333"/>
    </location>
</feature>
<dbReference type="EMBL" id="WKFB01001200">
    <property type="protein sequence ID" value="KAF6714808.1"/>
    <property type="molecule type" value="Genomic_DNA"/>
</dbReference>
<evidence type="ECO:0000313" key="5">
    <source>
        <dbReference type="Proteomes" id="UP000646548"/>
    </source>
</evidence>
<accession>A0A834BK95</accession>
<keyword evidence="2" id="KW-1133">Transmembrane helix</keyword>
<sequence length="421" mass="45690">MFLTLFTVFYVLFGSSCGLREKEMCIGGSVEIDMYPYIAYAGPLYFYPREGGVMKTLMNNRQPWDRRLIIHTESVILRKLTEKDNGKFAIVNDDGVVSNILSLTVNDCPEKILLFTGEELVRNVPSNAESLHVTYSQSPDHSQLLWERRNSIIGRRGRVSGNVFTISEVTHKDNGEYNFRDEKTSMVLQIQLDVRESHPIIIYIIVAVVAVLLVPICYCCCKKCCCKNKKPPSEVAQTAAEPKVFYHDLTQPEGSGFSATPYPAAFPPPAGSAGFPPPTGSAAFPPPAGSPAFPPPAGSAAFPPPAGSAAFPPPTGSAGFPPPTGSAAFPPPEGNAGIPYDAAASSTGPVPYQPTYEIKNIFQPKVAPGASEKSASFNYNPLSSDYQPMFEVKGKSYNFDLPLSTENSSAEVYKSDKMNFL</sequence>
<evidence type="ECO:0000256" key="2">
    <source>
        <dbReference type="SAM" id="Phobius"/>
    </source>
</evidence>
<dbReference type="Proteomes" id="UP000646548">
    <property type="component" value="Unassembled WGS sequence"/>
</dbReference>
<name>A0A834BK95_ORYME</name>
<evidence type="ECO:0000313" key="4">
    <source>
        <dbReference type="EMBL" id="KAF6714808.1"/>
    </source>
</evidence>
<feature type="transmembrane region" description="Helical" evidence="2">
    <location>
        <begin position="200"/>
        <end position="221"/>
    </location>
</feature>
<gene>
    <name evidence="4" type="ORF">FQA47_013485</name>
</gene>
<comment type="caution">
    <text evidence="4">The sequence shown here is derived from an EMBL/GenBank/DDBJ whole genome shotgun (WGS) entry which is preliminary data.</text>
</comment>
<proteinExistence type="predicted"/>
<organism evidence="4 5">
    <name type="scientific">Oryzias melastigma</name>
    <name type="common">Marine medaka</name>
    <dbReference type="NCBI Taxonomy" id="30732"/>
    <lineage>
        <taxon>Eukaryota</taxon>
        <taxon>Metazoa</taxon>
        <taxon>Chordata</taxon>
        <taxon>Craniata</taxon>
        <taxon>Vertebrata</taxon>
        <taxon>Euteleostomi</taxon>
        <taxon>Actinopterygii</taxon>
        <taxon>Neopterygii</taxon>
        <taxon>Teleostei</taxon>
        <taxon>Neoteleostei</taxon>
        <taxon>Acanthomorphata</taxon>
        <taxon>Ovalentaria</taxon>
        <taxon>Atherinomorphae</taxon>
        <taxon>Beloniformes</taxon>
        <taxon>Adrianichthyidae</taxon>
        <taxon>Oryziinae</taxon>
        <taxon>Oryzias</taxon>
    </lineage>
</organism>
<keyword evidence="3" id="KW-0732">Signal</keyword>
<feature type="signal peptide" evidence="3">
    <location>
        <begin position="1"/>
        <end position="18"/>
    </location>
</feature>
<feature type="chain" id="PRO_5032829175" evidence="3">
    <location>
        <begin position="19"/>
        <end position="421"/>
    </location>
</feature>
<feature type="region of interest" description="Disordered" evidence="1">
    <location>
        <begin position="268"/>
        <end position="335"/>
    </location>
</feature>
<protein>
    <submittedName>
        <fullName evidence="4">Uncharacterized protein</fullName>
    </submittedName>
</protein>
<evidence type="ECO:0000256" key="3">
    <source>
        <dbReference type="SAM" id="SignalP"/>
    </source>
</evidence>
<dbReference type="AlphaFoldDB" id="A0A834BK95"/>
<evidence type="ECO:0000256" key="1">
    <source>
        <dbReference type="SAM" id="MobiDB-lite"/>
    </source>
</evidence>
<keyword evidence="2" id="KW-0472">Membrane</keyword>
<keyword evidence="2" id="KW-0812">Transmembrane</keyword>
<reference evidence="4" key="1">
    <citation type="journal article" name="BMC Genomics">
        <title>Long-read sequencing and de novo genome assembly of marine medaka (Oryzias melastigma).</title>
        <authorList>
            <person name="Liang P."/>
            <person name="Saqib H.S.A."/>
            <person name="Ni X."/>
            <person name="Shen Y."/>
        </authorList>
    </citation>
    <scope>NUCLEOTIDE SEQUENCE</scope>
    <source>
        <strain evidence="4">Bigg-433</strain>
    </source>
</reference>